<dbReference type="PROSITE" id="PS51257">
    <property type="entry name" value="PROKAR_LIPOPROTEIN"/>
    <property type="match status" value="1"/>
</dbReference>
<comment type="caution">
    <text evidence="1">The sequence shown here is derived from an EMBL/GenBank/DDBJ whole genome shotgun (WGS) entry which is preliminary data.</text>
</comment>
<name>A0ABT0XYI1_9ACTN</name>
<dbReference type="RefSeq" id="WP_251798737.1">
    <property type="nucleotide sequence ID" value="NZ_JAMQOL010000017.1"/>
</dbReference>
<dbReference type="Proteomes" id="UP001523216">
    <property type="component" value="Unassembled WGS sequence"/>
</dbReference>
<keyword evidence="2" id="KW-1185">Reference proteome</keyword>
<dbReference type="EMBL" id="JAMQOL010000017">
    <property type="protein sequence ID" value="MCM4078848.1"/>
    <property type="molecule type" value="Genomic_DNA"/>
</dbReference>
<protein>
    <recommendedName>
        <fullName evidence="3">C-type lysozyme inhibitor domain-containing protein</fullName>
    </recommendedName>
</protein>
<evidence type="ECO:0000313" key="1">
    <source>
        <dbReference type="EMBL" id="MCM4078848.1"/>
    </source>
</evidence>
<reference evidence="1 2" key="1">
    <citation type="submission" date="2022-06" db="EMBL/GenBank/DDBJ databases">
        <title>Actinoplanes abujensis sp. nov., isolated from Nigerian arid soil.</title>
        <authorList>
            <person name="Ding P."/>
        </authorList>
    </citation>
    <scope>NUCLEOTIDE SEQUENCE [LARGE SCALE GENOMIC DNA]</scope>
    <source>
        <strain evidence="2">TRM88002</strain>
    </source>
</reference>
<accession>A0ABT0XYI1</accession>
<organism evidence="1 2">
    <name type="scientific">Paractinoplanes hotanensis</name>
    <dbReference type="NCBI Taxonomy" id="2906497"/>
    <lineage>
        <taxon>Bacteria</taxon>
        <taxon>Bacillati</taxon>
        <taxon>Actinomycetota</taxon>
        <taxon>Actinomycetes</taxon>
        <taxon>Micromonosporales</taxon>
        <taxon>Micromonosporaceae</taxon>
        <taxon>Paractinoplanes</taxon>
    </lineage>
</organism>
<gene>
    <name evidence="1" type="ORF">LXN57_14850</name>
</gene>
<sequence length="123" mass="12910">MRRFTVFITLTMLVSGCTSTQPEASIDAAGMVGCADQAAWGRIASVSGDRATLEVDRWLTPSMGATTIEVDASGTGPAGSHGLLVIEGESVAWLSDEAGLDAQNAWEQAGRPLIDNCEDNPQR</sequence>
<evidence type="ECO:0008006" key="3">
    <source>
        <dbReference type="Google" id="ProtNLM"/>
    </source>
</evidence>
<evidence type="ECO:0000313" key="2">
    <source>
        <dbReference type="Proteomes" id="UP001523216"/>
    </source>
</evidence>
<proteinExistence type="predicted"/>